<feature type="domain" description="Peptidase M24 C-terminal" evidence="8">
    <location>
        <begin position="541"/>
        <end position="605"/>
    </location>
</feature>
<name>A0ABP1S4P1_9HEXA</name>
<dbReference type="InterPro" id="IPR000994">
    <property type="entry name" value="Pept_M24"/>
</dbReference>
<evidence type="ECO:0000259" key="6">
    <source>
        <dbReference type="Pfam" id="PF00557"/>
    </source>
</evidence>
<evidence type="ECO:0000256" key="5">
    <source>
        <dbReference type="SAM" id="SignalP"/>
    </source>
</evidence>
<dbReference type="PANTHER" id="PTHR43763:SF6">
    <property type="entry name" value="XAA-PRO AMINOPEPTIDASE 1"/>
    <property type="match status" value="1"/>
</dbReference>
<dbReference type="SUPFAM" id="SSF53092">
    <property type="entry name" value="Creatinase/prolidase N-terminal domain"/>
    <property type="match status" value="1"/>
</dbReference>
<evidence type="ECO:0000256" key="1">
    <source>
        <dbReference type="ARBA" id="ARBA00008766"/>
    </source>
</evidence>
<dbReference type="InterPro" id="IPR032416">
    <property type="entry name" value="Peptidase_M24_C"/>
</dbReference>
<evidence type="ECO:0000313" key="10">
    <source>
        <dbReference type="Proteomes" id="UP001642540"/>
    </source>
</evidence>
<dbReference type="Proteomes" id="UP001642540">
    <property type="component" value="Unassembled WGS sequence"/>
</dbReference>
<comment type="similarity">
    <text evidence="1 4">Belongs to the peptidase M24B family.</text>
</comment>
<dbReference type="PROSITE" id="PS00491">
    <property type="entry name" value="PROLINE_PEPTIDASE"/>
    <property type="match status" value="1"/>
</dbReference>
<evidence type="ECO:0000259" key="7">
    <source>
        <dbReference type="Pfam" id="PF01321"/>
    </source>
</evidence>
<evidence type="ECO:0008006" key="11">
    <source>
        <dbReference type="Google" id="ProtNLM"/>
    </source>
</evidence>
<dbReference type="InterPro" id="IPR033740">
    <property type="entry name" value="Pept_M24B"/>
</dbReference>
<feature type="signal peptide" evidence="5">
    <location>
        <begin position="1"/>
        <end position="24"/>
    </location>
</feature>
<feature type="chain" id="PRO_5046533369" description="Xaa-Pro aminopeptidase 1" evidence="5">
    <location>
        <begin position="25"/>
        <end position="606"/>
    </location>
</feature>
<gene>
    <name evidence="9" type="ORF">ODALV1_LOCUS29486</name>
</gene>
<keyword evidence="2 4" id="KW-0479">Metal-binding</keyword>
<feature type="domain" description="Peptidase M24" evidence="6">
    <location>
        <begin position="315"/>
        <end position="529"/>
    </location>
</feature>
<keyword evidence="5" id="KW-0732">Signal</keyword>
<dbReference type="EMBL" id="CAXLJM020000154">
    <property type="protein sequence ID" value="CAL8143348.1"/>
    <property type="molecule type" value="Genomic_DNA"/>
</dbReference>
<dbReference type="PANTHER" id="PTHR43763">
    <property type="entry name" value="XAA-PRO AMINOPEPTIDASE 1"/>
    <property type="match status" value="1"/>
</dbReference>
<organism evidence="9 10">
    <name type="scientific">Orchesella dallaii</name>
    <dbReference type="NCBI Taxonomy" id="48710"/>
    <lineage>
        <taxon>Eukaryota</taxon>
        <taxon>Metazoa</taxon>
        <taxon>Ecdysozoa</taxon>
        <taxon>Arthropoda</taxon>
        <taxon>Hexapoda</taxon>
        <taxon>Collembola</taxon>
        <taxon>Entomobryomorpha</taxon>
        <taxon>Entomobryoidea</taxon>
        <taxon>Orchesellidae</taxon>
        <taxon>Orchesellinae</taxon>
        <taxon>Orchesella</taxon>
    </lineage>
</organism>
<evidence type="ECO:0000259" key="8">
    <source>
        <dbReference type="Pfam" id="PF16188"/>
    </source>
</evidence>
<dbReference type="Pfam" id="PF01321">
    <property type="entry name" value="Creatinase_N"/>
    <property type="match status" value="1"/>
</dbReference>
<dbReference type="Gene3D" id="3.40.350.10">
    <property type="entry name" value="Creatinase/prolidase N-terminal domain"/>
    <property type="match status" value="2"/>
</dbReference>
<dbReference type="Pfam" id="PF16189">
    <property type="entry name" value="Creatinase_N_2"/>
    <property type="match status" value="1"/>
</dbReference>
<keyword evidence="10" id="KW-1185">Reference proteome</keyword>
<protein>
    <recommendedName>
        <fullName evidence="11">Xaa-Pro aminopeptidase 1</fullName>
    </recommendedName>
</protein>
<dbReference type="CDD" id="cd01085">
    <property type="entry name" value="APP"/>
    <property type="match status" value="1"/>
</dbReference>
<proteinExistence type="inferred from homology"/>
<comment type="caution">
    <text evidence="9">The sequence shown here is derived from an EMBL/GenBank/DDBJ whole genome shotgun (WGS) entry which is preliminary data.</text>
</comment>
<evidence type="ECO:0000313" key="9">
    <source>
        <dbReference type="EMBL" id="CAL8143348.1"/>
    </source>
</evidence>
<dbReference type="Pfam" id="PF00557">
    <property type="entry name" value="Peptidase_M24"/>
    <property type="match status" value="1"/>
</dbReference>
<dbReference type="InterPro" id="IPR029149">
    <property type="entry name" value="Creatin/AminoP/Spt16_N"/>
</dbReference>
<keyword evidence="3" id="KW-0378">Hydrolase</keyword>
<evidence type="ECO:0000256" key="2">
    <source>
        <dbReference type="ARBA" id="ARBA00022723"/>
    </source>
</evidence>
<dbReference type="InterPro" id="IPR000587">
    <property type="entry name" value="Creatinase_N"/>
</dbReference>
<dbReference type="Gene3D" id="3.90.230.10">
    <property type="entry name" value="Creatinase/methionine aminopeptidase superfamily"/>
    <property type="match status" value="1"/>
</dbReference>
<accession>A0ABP1S4P1</accession>
<dbReference type="Pfam" id="PF16188">
    <property type="entry name" value="Peptidase_M24_C"/>
    <property type="match status" value="1"/>
</dbReference>
<dbReference type="SUPFAM" id="SSF55920">
    <property type="entry name" value="Creatinase/aminopeptidase"/>
    <property type="match status" value="1"/>
</dbReference>
<evidence type="ECO:0000256" key="3">
    <source>
        <dbReference type="ARBA" id="ARBA00022801"/>
    </source>
</evidence>
<feature type="domain" description="Creatinase N-terminal" evidence="7">
    <location>
        <begin position="11"/>
        <end position="130"/>
    </location>
</feature>
<reference evidence="9 10" key="1">
    <citation type="submission" date="2024-08" db="EMBL/GenBank/DDBJ databases">
        <authorList>
            <person name="Cucini C."/>
            <person name="Frati F."/>
        </authorList>
    </citation>
    <scope>NUCLEOTIDE SEQUENCE [LARGE SCALE GENOMIC DNA]</scope>
</reference>
<sequence length="606" mass="68724">MVLSVNTTLQLLRLRTLLANLSLAAYIIPLHDGHQGERTPDCNARLKYISGFSGTSGKALVTLSEALFWTDGRYFIQASEEMDKNWKLMKEGIPDEISMQSYMKTALEPRSHIGLDPSIFSKPAWDDFQSSLKNGQVLHPTQENLVDIVWGEERPACSKRKLIQIPVEFTGKETAEKLQEIREKMKERRAQALVINQLDDIAWLLNLRGFDISAAAVFLSFAIIKPNDFDLFIDQSKLDENILNSLKKDGGFIFNYEDINHRLESLVSSTNGTIWLAKTCSFSLTSIVPEPRQLIDLSPLVLLKAVKNPTEIKGYKNALTRDSAILARFYSWLENSIETGENVTELSASDYLLKLRREHEYFLTTSFETISASDSSGASPHYSPTPLSNKPITKNSMFLFDAGAIYLDGTTDITRTFHFGTPTDHQREAYTRVLKGQIALATIIFPQRTLGYRLDSFARMHLWNIGLDYGHGTGHGVGIDVHEVPTKISYNHLKAPDDRGFVENMLTSNEPGYYEQGSFGIRLENIVRVVNSTVKDPKGNPFLAIEDMTFLPYQHKLIKKELLTHAEVEYLNTYQEKCRQVVGEFIKQHYPGDQAYQWIIKETKSF</sequence>
<evidence type="ECO:0000256" key="4">
    <source>
        <dbReference type="RuleBase" id="RU000590"/>
    </source>
</evidence>
<dbReference type="InterPro" id="IPR036005">
    <property type="entry name" value="Creatinase/aminopeptidase-like"/>
</dbReference>
<dbReference type="InterPro" id="IPR001131">
    <property type="entry name" value="Peptidase_M24B_aminopep-P_CS"/>
</dbReference>
<dbReference type="InterPro" id="IPR050422">
    <property type="entry name" value="X-Pro_aminopeptidase_P"/>
</dbReference>